<dbReference type="PROSITE" id="PS51257">
    <property type="entry name" value="PROKAR_LIPOPROTEIN"/>
    <property type="match status" value="1"/>
</dbReference>
<keyword evidence="2" id="KW-0732">Signal</keyword>
<gene>
    <name evidence="3" type="ORF">SAMN02745716_1030</name>
</gene>
<proteinExistence type="predicted"/>
<name>A0A1H6FPX7_THEAL</name>
<sequence>MLESRAAARKPRFAPRRSLVVALVAVAAAAFGAGCGGDDRADAEKILNDAFSKRIPSADVRIQATVSLQGEAAGGRPIRIEANGPYIDNPSGLPKVDLTVRVGPPGGPTVESGYLSTGDRAFVKFQDVFYELPRADVERQIQEARKRRRSGGGSLKALGLDPRRWLSRASVEGDEQVGGVETRHVRGKLDVRRLLEDLNRFIARNRNALSSTGGSVPQRLPKQFIDTATEVVRAATFDVYAGKDDGILRRLAGRVELDLSKAGGSLASNLGRGTVTFSVQFDKVGGKQRVEAPAQARPISELRRLLRGSANSLLGGATGAVSPQASTDSDIGGGSGGGAAAPPSSEQFKRYGECLDRARPGDIAALQRCSMLLRR</sequence>
<dbReference type="AlphaFoldDB" id="A0A1H6FPX7"/>
<dbReference type="RefSeq" id="WP_177169347.1">
    <property type="nucleotide sequence ID" value="NZ_FNWJ01000001.1"/>
</dbReference>
<reference evidence="4" key="1">
    <citation type="submission" date="2016-10" db="EMBL/GenBank/DDBJ databases">
        <authorList>
            <person name="Varghese N."/>
            <person name="Submissions S."/>
        </authorList>
    </citation>
    <scope>NUCLEOTIDE SEQUENCE [LARGE SCALE GENOMIC DNA]</scope>
    <source>
        <strain evidence="4">ATCC 35263</strain>
    </source>
</reference>
<accession>A0A1H6FPX7</accession>
<evidence type="ECO:0000313" key="3">
    <source>
        <dbReference type="EMBL" id="SEH12250.1"/>
    </source>
</evidence>
<keyword evidence="4" id="KW-1185">Reference proteome</keyword>
<feature type="region of interest" description="Disordered" evidence="1">
    <location>
        <begin position="317"/>
        <end position="346"/>
    </location>
</feature>
<feature type="chain" id="PRO_5039692402" description="Lipoprotein" evidence="2">
    <location>
        <begin position="33"/>
        <end position="375"/>
    </location>
</feature>
<dbReference type="STRING" id="29539.SAMN02745716_1030"/>
<dbReference type="EMBL" id="FNWJ01000001">
    <property type="protein sequence ID" value="SEH12250.1"/>
    <property type="molecule type" value="Genomic_DNA"/>
</dbReference>
<evidence type="ECO:0008006" key="5">
    <source>
        <dbReference type="Google" id="ProtNLM"/>
    </source>
</evidence>
<evidence type="ECO:0000313" key="4">
    <source>
        <dbReference type="Proteomes" id="UP000222056"/>
    </source>
</evidence>
<feature type="signal peptide" evidence="2">
    <location>
        <begin position="1"/>
        <end position="32"/>
    </location>
</feature>
<evidence type="ECO:0000256" key="1">
    <source>
        <dbReference type="SAM" id="MobiDB-lite"/>
    </source>
</evidence>
<dbReference type="Proteomes" id="UP000222056">
    <property type="component" value="Unassembled WGS sequence"/>
</dbReference>
<evidence type="ECO:0000256" key="2">
    <source>
        <dbReference type="SAM" id="SignalP"/>
    </source>
</evidence>
<protein>
    <recommendedName>
        <fullName evidence="5">Lipoprotein</fullName>
    </recommendedName>
</protein>
<organism evidence="3 4">
    <name type="scientific">Thermoleophilum album</name>
    <dbReference type="NCBI Taxonomy" id="29539"/>
    <lineage>
        <taxon>Bacteria</taxon>
        <taxon>Bacillati</taxon>
        <taxon>Actinomycetota</taxon>
        <taxon>Thermoleophilia</taxon>
        <taxon>Thermoleophilales</taxon>
        <taxon>Thermoleophilaceae</taxon>
        <taxon>Thermoleophilum</taxon>
    </lineage>
</organism>
<dbReference type="Gene3D" id="2.50.20.20">
    <property type="match status" value="1"/>
</dbReference>